<comment type="caution">
    <text evidence="1">The sequence shown here is derived from an EMBL/GenBank/DDBJ whole genome shotgun (WGS) entry which is preliminary data.</text>
</comment>
<accession>A0ABU6XB35</accession>
<keyword evidence="2" id="KW-1185">Reference proteome</keyword>
<organism evidence="1 2">
    <name type="scientific">Stylosanthes scabra</name>
    <dbReference type="NCBI Taxonomy" id="79078"/>
    <lineage>
        <taxon>Eukaryota</taxon>
        <taxon>Viridiplantae</taxon>
        <taxon>Streptophyta</taxon>
        <taxon>Embryophyta</taxon>
        <taxon>Tracheophyta</taxon>
        <taxon>Spermatophyta</taxon>
        <taxon>Magnoliopsida</taxon>
        <taxon>eudicotyledons</taxon>
        <taxon>Gunneridae</taxon>
        <taxon>Pentapetalae</taxon>
        <taxon>rosids</taxon>
        <taxon>fabids</taxon>
        <taxon>Fabales</taxon>
        <taxon>Fabaceae</taxon>
        <taxon>Papilionoideae</taxon>
        <taxon>50 kb inversion clade</taxon>
        <taxon>dalbergioids sensu lato</taxon>
        <taxon>Dalbergieae</taxon>
        <taxon>Pterocarpus clade</taxon>
        <taxon>Stylosanthes</taxon>
    </lineage>
</organism>
<proteinExistence type="predicted"/>
<dbReference type="Proteomes" id="UP001341840">
    <property type="component" value="Unassembled WGS sequence"/>
</dbReference>
<reference evidence="1 2" key="1">
    <citation type="journal article" date="2023" name="Plants (Basel)">
        <title>Bridging the Gap: Combining Genomics and Transcriptomics Approaches to Understand Stylosanthes scabra, an Orphan Legume from the Brazilian Caatinga.</title>
        <authorList>
            <person name="Ferreira-Neto J.R.C."/>
            <person name="da Silva M.D."/>
            <person name="Binneck E."/>
            <person name="de Melo N.F."/>
            <person name="da Silva R.H."/>
            <person name="de Melo A.L.T.M."/>
            <person name="Pandolfi V."/>
            <person name="Bustamante F.O."/>
            <person name="Brasileiro-Vidal A.C."/>
            <person name="Benko-Iseppon A.M."/>
        </authorList>
    </citation>
    <scope>NUCLEOTIDE SEQUENCE [LARGE SCALE GENOMIC DNA]</scope>
    <source>
        <tissue evidence="1">Leaves</tissue>
    </source>
</reference>
<dbReference type="EMBL" id="JASCZI010211572">
    <property type="protein sequence ID" value="MED6194591.1"/>
    <property type="molecule type" value="Genomic_DNA"/>
</dbReference>
<gene>
    <name evidence="1" type="ORF">PIB30_029969</name>
</gene>
<name>A0ABU6XB35_9FABA</name>
<evidence type="ECO:0000313" key="1">
    <source>
        <dbReference type="EMBL" id="MED6194591.1"/>
    </source>
</evidence>
<protein>
    <submittedName>
        <fullName evidence="1">Uncharacterized protein</fullName>
    </submittedName>
</protein>
<evidence type="ECO:0000313" key="2">
    <source>
        <dbReference type="Proteomes" id="UP001341840"/>
    </source>
</evidence>
<sequence length="271" mass="31609">MGIKHAKDMNYAFMIKIEWELVDKKYYMWAKFLKSKYNCSDDIIPLVHRKNDMSNLWKWGSWDKRKLTEQLPNMVVKKILAMTLSPLGNNLTILFEILLLMESLVLEAPTIPLLKIRDILTIFSDLFSCEMALKEFKLLFESGSSRISLLKTIGQLSCWHHSDQAKKEFKVEVEAIGPVRHMNLVRSLREDAHAFNSEEETDDLKLQFELQEQLFMLFNGRFHDMVIENEFDKKKLIGDVISLTHIGATFDEIGALENMKHTLKELVMLPI</sequence>